<evidence type="ECO:0000313" key="1">
    <source>
        <dbReference type="EMBL" id="MFD2937880.1"/>
    </source>
</evidence>
<sequence length="104" mass="12415">MSSAEELDSMGRILIAIETYRHQTDDQTDLLGNEFIHVYLKHHLSRQDWRVWNQFRVNQTASSDPVPQDGSLWHTQEFKQLLGQYKRAVHERIHVWPQEKSNLF</sequence>
<organism evidence="1 2">
    <name type="scientific">Spirosoma flavum</name>
    <dbReference type="NCBI Taxonomy" id="2048557"/>
    <lineage>
        <taxon>Bacteria</taxon>
        <taxon>Pseudomonadati</taxon>
        <taxon>Bacteroidota</taxon>
        <taxon>Cytophagia</taxon>
        <taxon>Cytophagales</taxon>
        <taxon>Cytophagaceae</taxon>
        <taxon>Spirosoma</taxon>
    </lineage>
</organism>
<name>A0ABW6AUD5_9BACT</name>
<dbReference type="RefSeq" id="WP_381508362.1">
    <property type="nucleotide sequence ID" value="NZ_JBHUOM010000048.1"/>
</dbReference>
<evidence type="ECO:0000313" key="2">
    <source>
        <dbReference type="Proteomes" id="UP001597512"/>
    </source>
</evidence>
<gene>
    <name evidence="1" type="ORF">ACFS25_29210</name>
</gene>
<keyword evidence="2" id="KW-1185">Reference proteome</keyword>
<reference evidence="2" key="1">
    <citation type="journal article" date="2019" name="Int. J. Syst. Evol. Microbiol.">
        <title>The Global Catalogue of Microorganisms (GCM) 10K type strain sequencing project: providing services to taxonomists for standard genome sequencing and annotation.</title>
        <authorList>
            <consortium name="The Broad Institute Genomics Platform"/>
            <consortium name="The Broad Institute Genome Sequencing Center for Infectious Disease"/>
            <person name="Wu L."/>
            <person name="Ma J."/>
        </authorList>
    </citation>
    <scope>NUCLEOTIDE SEQUENCE [LARGE SCALE GENOMIC DNA]</scope>
    <source>
        <strain evidence="2">KCTC 52490</strain>
    </source>
</reference>
<comment type="caution">
    <text evidence="1">The sequence shown here is derived from an EMBL/GenBank/DDBJ whole genome shotgun (WGS) entry which is preliminary data.</text>
</comment>
<protein>
    <submittedName>
        <fullName evidence="1">Uncharacterized protein</fullName>
    </submittedName>
</protein>
<dbReference type="Proteomes" id="UP001597512">
    <property type="component" value="Unassembled WGS sequence"/>
</dbReference>
<proteinExistence type="predicted"/>
<accession>A0ABW6AUD5</accession>
<dbReference type="EMBL" id="JBHUOM010000048">
    <property type="protein sequence ID" value="MFD2937880.1"/>
    <property type="molecule type" value="Genomic_DNA"/>
</dbReference>